<evidence type="ECO:0000313" key="6">
    <source>
        <dbReference type="Proteomes" id="UP000292627"/>
    </source>
</evidence>
<organism evidence="5 6">
    <name type="scientific">Pseudoxanthomonas winnipegensis</name>
    <dbReference type="NCBI Taxonomy" id="2480810"/>
    <lineage>
        <taxon>Bacteria</taxon>
        <taxon>Pseudomonadati</taxon>
        <taxon>Pseudomonadota</taxon>
        <taxon>Gammaproteobacteria</taxon>
        <taxon>Lysobacterales</taxon>
        <taxon>Lysobacteraceae</taxon>
        <taxon>Pseudoxanthomonas</taxon>
    </lineage>
</organism>
<keyword evidence="2" id="KW-0548">Nucleotidyltransferase</keyword>
<dbReference type="NCBIfam" id="TIGR03135">
    <property type="entry name" value="malonate_mdcG"/>
    <property type="match status" value="1"/>
</dbReference>
<evidence type="ECO:0000256" key="2">
    <source>
        <dbReference type="ARBA" id="ARBA00022695"/>
    </source>
</evidence>
<dbReference type="InterPro" id="IPR017557">
    <property type="entry name" value="Holo-ACP_synthase"/>
</dbReference>
<dbReference type="OrthoDB" id="5985862at2"/>
<keyword evidence="1" id="KW-0808">Transferase</keyword>
<gene>
    <name evidence="5" type="primary">mdcG</name>
    <name evidence="5" type="ORF">EA660_05335</name>
</gene>
<dbReference type="Pfam" id="PF20866">
    <property type="entry name" value="MdcG_N"/>
    <property type="match status" value="1"/>
</dbReference>
<proteinExistence type="predicted"/>
<comment type="caution">
    <text evidence="5">The sequence shown here is derived from an EMBL/GenBank/DDBJ whole genome shotgun (WGS) entry which is preliminary data.</text>
</comment>
<feature type="domain" description="Phosphoribosyl-dephospho-CoA transferase MdcG C-terminal" evidence="3">
    <location>
        <begin position="86"/>
        <end position="205"/>
    </location>
</feature>
<dbReference type="GO" id="GO:0016779">
    <property type="term" value="F:nucleotidyltransferase activity"/>
    <property type="evidence" value="ECO:0007669"/>
    <property type="project" value="UniProtKB-KW"/>
</dbReference>
<dbReference type="AlphaFoldDB" id="A0A4Q8LD93"/>
<evidence type="ECO:0000313" key="5">
    <source>
        <dbReference type="EMBL" id="TAA26646.1"/>
    </source>
</evidence>
<evidence type="ECO:0000259" key="3">
    <source>
        <dbReference type="Pfam" id="PF10620"/>
    </source>
</evidence>
<accession>A0A4Q8LD93</accession>
<dbReference type="EMBL" id="SHMC01000002">
    <property type="protein sequence ID" value="TAA26646.1"/>
    <property type="molecule type" value="Genomic_DNA"/>
</dbReference>
<evidence type="ECO:0000259" key="4">
    <source>
        <dbReference type="Pfam" id="PF20866"/>
    </source>
</evidence>
<sequence length="216" mass="23453">MPEPLRRHTLVWLPPQAAHAVAPAQAARVRAWFEQGHPAIVARRPASTPADPLHLGVPLPPAEGKQRLAVRAAAAELLRVAPPPTLEQGIASAPAAWRPALAALAHQAHALDLVPRVFGAFCWQALTGLAYVHEASDLDLLWEIETAAQADAIVGMLGTWERRHRHRADGELRLPDGRAVSWREYASDATRVLVKTEDDARLVARATLFEAQQVAA</sequence>
<name>A0A4Q8LD93_9GAMM</name>
<feature type="domain" description="Phosphoribosyl-dephospho-CoA transferase MdcG N-terminal" evidence="4">
    <location>
        <begin position="6"/>
        <end position="83"/>
    </location>
</feature>
<protein>
    <submittedName>
        <fullName evidence="5">Malonate decarboxylase holo-[acyl-carrier-protein] synthase</fullName>
    </submittedName>
</protein>
<dbReference type="InterPro" id="IPR049180">
    <property type="entry name" value="MdcG_C"/>
</dbReference>
<dbReference type="Pfam" id="PF10620">
    <property type="entry name" value="MdcG"/>
    <property type="match status" value="1"/>
</dbReference>
<dbReference type="Proteomes" id="UP000292627">
    <property type="component" value="Unassembled WGS sequence"/>
</dbReference>
<evidence type="ECO:0000256" key="1">
    <source>
        <dbReference type="ARBA" id="ARBA00022679"/>
    </source>
</evidence>
<reference evidence="5 6" key="1">
    <citation type="submission" date="2019-02" db="EMBL/GenBank/DDBJ databases">
        <title>WGS of Pseudoxanthomonas species novum from clinical isolates.</title>
        <authorList>
            <person name="Bernier A.-M."/>
            <person name="Bernard K."/>
            <person name="Vachon A."/>
        </authorList>
    </citation>
    <scope>NUCLEOTIDE SEQUENCE [LARGE SCALE GENOMIC DNA]</scope>
    <source>
        <strain evidence="5 6">NML171200</strain>
    </source>
</reference>
<dbReference type="RefSeq" id="WP_130550520.1">
    <property type="nucleotide sequence ID" value="NZ_SHMC01000002.1"/>
</dbReference>
<dbReference type="InterPro" id="IPR048903">
    <property type="entry name" value="MdcG_N"/>
</dbReference>